<dbReference type="RefSeq" id="WP_008861886.1">
    <property type="nucleotide sequence ID" value="NZ_CAXSNY010000001.1"/>
</dbReference>
<sequence>MFDTQNNAFRKLFEEGKKYINLQIDYAKLTATEKISVILGMSVLFAVILVLSVGAGIYLSFALVYLLEPLVGIVGSYAIVGAVFLLLIAIVILFKKKLILVPITRFISKVLLDNEKTPL</sequence>
<dbReference type="Proteomes" id="UP000006044">
    <property type="component" value="Unassembled WGS sequence"/>
</dbReference>
<evidence type="ECO:0000256" key="1">
    <source>
        <dbReference type="SAM" id="Phobius"/>
    </source>
</evidence>
<dbReference type="InterPro" id="IPR009937">
    <property type="entry name" value="Phage_holin_3_6"/>
</dbReference>
<proteinExistence type="predicted"/>
<dbReference type="AlphaFoldDB" id="K0X0J4"/>
<dbReference type="EMBL" id="ADLE01000008">
    <property type="protein sequence ID" value="EJZ64938.1"/>
    <property type="molecule type" value="Genomic_DNA"/>
</dbReference>
<dbReference type="HOGENOM" id="CLU_153095_1_0_10"/>
<feature type="transmembrane region" description="Helical" evidence="1">
    <location>
        <begin position="73"/>
        <end position="94"/>
    </location>
</feature>
<protein>
    <recommendedName>
        <fullName evidence="4">Phage holin family protein</fullName>
    </recommendedName>
</protein>
<name>K0X0J4_9BACT</name>
<feature type="transmembrane region" description="Helical" evidence="1">
    <location>
        <begin position="43"/>
        <end position="67"/>
    </location>
</feature>
<keyword evidence="3" id="KW-1185">Reference proteome</keyword>
<keyword evidence="1" id="KW-0472">Membrane</keyword>
<gene>
    <name evidence="2" type="ORF">HMPREF9448_01425</name>
</gene>
<keyword evidence="1" id="KW-1133">Transmembrane helix</keyword>
<evidence type="ECO:0000313" key="2">
    <source>
        <dbReference type="EMBL" id="EJZ64938.1"/>
    </source>
</evidence>
<keyword evidence="1" id="KW-0812">Transmembrane</keyword>
<dbReference type="STRING" id="742726.HMPREF9448_01425"/>
<dbReference type="GeneID" id="77848693"/>
<evidence type="ECO:0008006" key="4">
    <source>
        <dbReference type="Google" id="ProtNLM"/>
    </source>
</evidence>
<dbReference type="OrthoDB" id="1093399at2"/>
<dbReference type="eggNOG" id="ENOG5033623">
    <property type="taxonomic scope" value="Bacteria"/>
</dbReference>
<evidence type="ECO:0000313" key="3">
    <source>
        <dbReference type="Proteomes" id="UP000006044"/>
    </source>
</evidence>
<accession>K0X0J4</accession>
<dbReference type="Pfam" id="PF07332">
    <property type="entry name" value="Phage_holin_3_6"/>
    <property type="match status" value="1"/>
</dbReference>
<reference evidence="2 3" key="1">
    <citation type="submission" date="2012-08" db="EMBL/GenBank/DDBJ databases">
        <title>The Genome Sequence of Barnesiella intestinihominis YIT 11860.</title>
        <authorList>
            <consortium name="The Broad Institute Genome Sequencing Platform"/>
            <person name="Earl A."/>
            <person name="Ward D."/>
            <person name="Feldgarden M."/>
            <person name="Gevers D."/>
            <person name="Morotomi M."/>
            <person name="Walker B."/>
            <person name="Young S.K."/>
            <person name="Zeng Q."/>
            <person name="Gargeya S."/>
            <person name="Fitzgerald M."/>
            <person name="Haas B."/>
            <person name="Abouelleil A."/>
            <person name="Alvarado L."/>
            <person name="Arachchi H.M."/>
            <person name="Berlin A.M."/>
            <person name="Chapman S.B."/>
            <person name="Goldberg J."/>
            <person name="Griggs A."/>
            <person name="Gujja S."/>
            <person name="Hansen M."/>
            <person name="Howarth C."/>
            <person name="Imamovic A."/>
            <person name="Larimer J."/>
            <person name="McCowen C."/>
            <person name="Montmayeur A."/>
            <person name="Murphy C."/>
            <person name="Neiman D."/>
            <person name="Pearson M."/>
            <person name="Priest M."/>
            <person name="Roberts A."/>
            <person name="Saif S."/>
            <person name="Shea T."/>
            <person name="Sisk P."/>
            <person name="Sykes S."/>
            <person name="Wortman J."/>
            <person name="Nusbaum C."/>
            <person name="Birren B."/>
        </authorList>
    </citation>
    <scope>NUCLEOTIDE SEQUENCE [LARGE SCALE GENOMIC DNA]</scope>
    <source>
        <strain evidence="2 3">YIT 11860</strain>
    </source>
</reference>
<organism evidence="2 3">
    <name type="scientific">Barnesiella intestinihominis YIT 11860</name>
    <dbReference type="NCBI Taxonomy" id="742726"/>
    <lineage>
        <taxon>Bacteria</taxon>
        <taxon>Pseudomonadati</taxon>
        <taxon>Bacteroidota</taxon>
        <taxon>Bacteroidia</taxon>
        <taxon>Bacteroidales</taxon>
        <taxon>Barnesiellaceae</taxon>
        <taxon>Barnesiella</taxon>
    </lineage>
</organism>
<comment type="caution">
    <text evidence="2">The sequence shown here is derived from an EMBL/GenBank/DDBJ whole genome shotgun (WGS) entry which is preliminary data.</text>
</comment>